<reference evidence="18" key="1">
    <citation type="submission" date="2021-01" db="EMBL/GenBank/DDBJ databases">
        <authorList>
            <consortium name="Genoscope - CEA"/>
            <person name="William W."/>
        </authorList>
    </citation>
    <scope>NUCLEOTIDE SEQUENCE</scope>
</reference>
<dbReference type="PROSITE" id="PS51698">
    <property type="entry name" value="U_BOX"/>
    <property type="match status" value="2"/>
</dbReference>
<dbReference type="AlphaFoldDB" id="A0A816VHE7"/>
<accession>A0A816VHE7</accession>
<dbReference type="Gene3D" id="3.30.420.150">
    <property type="entry name" value="Exopolyphosphatase. Domain 2"/>
    <property type="match status" value="1"/>
</dbReference>
<evidence type="ECO:0000256" key="10">
    <source>
        <dbReference type="ARBA" id="ARBA00031428"/>
    </source>
</evidence>
<feature type="active site" description="Proton acceptor" evidence="13">
    <location>
        <position position="837"/>
    </location>
</feature>
<evidence type="ECO:0000256" key="13">
    <source>
        <dbReference type="PIRSR" id="PIRSR600407-1"/>
    </source>
</evidence>
<evidence type="ECO:0000313" key="18">
    <source>
        <dbReference type="EMBL" id="CAF2120174.1"/>
    </source>
</evidence>
<keyword evidence="6" id="KW-0833">Ubl conjugation pathway</keyword>
<dbReference type="GO" id="GO:0016567">
    <property type="term" value="P:protein ubiquitination"/>
    <property type="evidence" value="ECO:0007669"/>
    <property type="project" value="UniProtKB-UniPathway"/>
</dbReference>
<dbReference type="InterPro" id="IPR013083">
    <property type="entry name" value="Znf_RING/FYVE/PHD"/>
</dbReference>
<evidence type="ECO:0000256" key="3">
    <source>
        <dbReference type="ARBA" id="ARBA00009283"/>
    </source>
</evidence>
<comment type="pathway">
    <text evidence="2">Protein modification; protein ubiquitination.</text>
</comment>
<dbReference type="SMART" id="SM00504">
    <property type="entry name" value="Ubox"/>
    <property type="match status" value="2"/>
</dbReference>
<evidence type="ECO:0000256" key="14">
    <source>
        <dbReference type="PIRSR" id="PIRSR600407-2"/>
    </source>
</evidence>
<dbReference type="InterPro" id="IPR000407">
    <property type="entry name" value="GDA1_CD39_NTPase"/>
</dbReference>
<feature type="binding site" evidence="14">
    <location>
        <begin position="867"/>
        <end position="871"/>
    </location>
    <ligand>
        <name>ATP</name>
        <dbReference type="ChEBI" id="CHEBI:30616"/>
    </ligand>
</feature>
<keyword evidence="7 15" id="KW-0378">Hydrolase</keyword>
<comment type="catalytic activity">
    <reaction evidence="12">
        <text>a ribonucleoside 5'-triphosphate + 2 H2O = a ribonucleoside 5'-phosphate + 2 phosphate + 2 H(+)</text>
        <dbReference type="Rhea" id="RHEA:36795"/>
        <dbReference type="ChEBI" id="CHEBI:15377"/>
        <dbReference type="ChEBI" id="CHEBI:15378"/>
        <dbReference type="ChEBI" id="CHEBI:43474"/>
        <dbReference type="ChEBI" id="CHEBI:58043"/>
        <dbReference type="ChEBI" id="CHEBI:61557"/>
        <dbReference type="EC" id="3.6.1.5"/>
    </reaction>
</comment>
<dbReference type="UniPathway" id="UPA00143"/>
<dbReference type="GO" id="GO:0000139">
    <property type="term" value="C:Golgi membrane"/>
    <property type="evidence" value="ECO:0007669"/>
    <property type="project" value="UniProtKB-SubCell"/>
</dbReference>
<gene>
    <name evidence="18" type="ORF">DARMORV10_A03P08760.1</name>
</gene>
<keyword evidence="14" id="KW-0547">Nucleotide-binding</keyword>
<name>A0A816VHE7_BRANA</name>
<comment type="similarity">
    <text evidence="3 15">Belongs to the GDA1/CD39 NTPase family.</text>
</comment>
<dbReference type="Pfam" id="PF04564">
    <property type="entry name" value="U-box"/>
    <property type="match status" value="2"/>
</dbReference>
<evidence type="ECO:0000256" key="11">
    <source>
        <dbReference type="ARBA" id="ARBA00032306"/>
    </source>
</evidence>
<organism evidence="18">
    <name type="scientific">Brassica napus</name>
    <name type="common">Rape</name>
    <dbReference type="NCBI Taxonomy" id="3708"/>
    <lineage>
        <taxon>Eukaryota</taxon>
        <taxon>Viridiplantae</taxon>
        <taxon>Streptophyta</taxon>
        <taxon>Embryophyta</taxon>
        <taxon>Tracheophyta</taxon>
        <taxon>Spermatophyta</taxon>
        <taxon>Magnoliopsida</taxon>
        <taxon>eudicotyledons</taxon>
        <taxon>Gunneridae</taxon>
        <taxon>Pentapetalae</taxon>
        <taxon>rosids</taxon>
        <taxon>malvids</taxon>
        <taxon>Brassicales</taxon>
        <taxon>Brassicaceae</taxon>
        <taxon>Brassiceae</taxon>
        <taxon>Brassica</taxon>
    </lineage>
</organism>
<evidence type="ECO:0000256" key="9">
    <source>
        <dbReference type="ARBA" id="ARBA00031370"/>
    </source>
</evidence>
<dbReference type="PANTHER" id="PTHR11782:SF89">
    <property type="entry name" value="APYRASE 2"/>
    <property type="match status" value="1"/>
</dbReference>
<dbReference type="Proteomes" id="UP001295469">
    <property type="component" value="Chromosome A03"/>
</dbReference>
<proteinExistence type="inferred from homology"/>
<dbReference type="GO" id="GO:0004842">
    <property type="term" value="F:ubiquitin-protein transferase activity"/>
    <property type="evidence" value="ECO:0007669"/>
    <property type="project" value="InterPro"/>
</dbReference>
<dbReference type="Gene3D" id="3.30.420.40">
    <property type="match status" value="1"/>
</dbReference>
<comment type="subcellular location">
    <subcellularLocation>
        <location evidence="1">Golgi apparatus membrane</location>
        <topology evidence="1">Single-pass type II membrane protein</topology>
    </subcellularLocation>
</comment>
<sequence>MKMQIMMMRKMKVVMIFKVLTMMSSLVDVVRFSFSGALQLTVSSSFLSIANRNFPPSSFFPNSRVSRVSSFALSMEESTAANAATLRMELKKTMTEILDDGGVSEDRGETDGALVAVDEAVRILNRLREVESKMPDSATSSSSPASVLEVPKEFKCMLSRAIMSEPVVIASGQTYEKRYIQQWLMYKVTCPKTKEVLSHRLWVPNHVIAELITEWCQVNKCDLPKPSDAPVGLFPDDIDLLLERISSPSSVEDNTGAANELRRQTKRFADVPAFFVAEIPESITRLLTPLSALGEDIDSNPGLQKDIITALLYISCFCVFACSMEESTTESTAANTDTLKVELKKLLTETLSNGGGETESDGSSGVLKAIDEAIRLLNRLREVESKKPESDIPSSSSSESPKVEVPKEFKCILSNAIMIDPVTIASGNTFEKRYITEYLKHEDKCPKSEEVLSHSLCTPNHLLDEVITKWCLANGHDRPKPADEVVTELSNDGIESLLQRISSPSSDEDQIQAAKEIRCQTHKFPNVRNRFVALHPGGITDLIRPLSEGSTIPELEENIITALFNISIVMENVEAIAQTDKDPPQTTASSGTGNGKIRYRSPSSPELMESGTAAVSSSGHHSPSHSSESHQGLLSVDGGKTTVAKRGIGRHESIADKIQRHRGILLLISVAILLIGLVLLLMPGRSTSDAVVEEYTVLNRKGGPNSRPPKNYAVIFDAGSSGSRVHVYCFDRNLDLLPLGNELELFVQLKPGLSAYPTDPRQAANSLVSLLDKAEASVPRELRPKTPVRVGATAGLRTLGHEASENILQAVVKELLRDRSMLKTEANAVTVLDGTQEGAYQWVTINYLLRNLGKPYSDTVGVVDLGGGSVQMAYAISEEDAATAPKPLEGEDSYVREMYLKGRKYFLYVHSYLHYGLLAARAEILKVSEDSNNPCIVAGYDGTYKYGGDGFKAAAVQSGASLNECRRLTVNALKVNDTLCTHMKCTFGGVWNGGRGGGQKNMFVASFFFDRAAEAGFVDPKQPVATVRPMDFEKAAKKACSMKIEEGKSKFPRVEEDNLPYLCMDLVYQYTLLVDGFGNSGLRDQDDWVVCRVFHKNNPSTTTQQMTRIPMEDLARTDSLENIDHFLDFSSLPPLIDPSFTGQPNFKPINPPTYDISSPIQPHPFNSSYQPIFNHQGFGSASGSGSGSTYNNNNKEMVKMEQSLVSVSQETCLSSDVNATTTAEVSSGPVMKQEMSMMGMVNGSKSYEDLCDLRGILWDY</sequence>
<dbReference type="CDD" id="cd24041">
    <property type="entry name" value="ASKHA_NBD_AtAPY1-like"/>
    <property type="match status" value="1"/>
</dbReference>
<evidence type="ECO:0000256" key="4">
    <source>
        <dbReference type="ARBA" id="ARBA00012148"/>
    </source>
</evidence>
<evidence type="ECO:0000256" key="15">
    <source>
        <dbReference type="RuleBase" id="RU003833"/>
    </source>
</evidence>
<dbReference type="InterPro" id="IPR045210">
    <property type="entry name" value="RING-Ubox_PUB"/>
</dbReference>
<evidence type="ECO:0000256" key="5">
    <source>
        <dbReference type="ARBA" id="ARBA00022679"/>
    </source>
</evidence>
<keyword evidence="5" id="KW-0808">Transferase</keyword>
<evidence type="ECO:0000256" key="7">
    <source>
        <dbReference type="ARBA" id="ARBA00022801"/>
    </source>
</evidence>
<evidence type="ECO:0000259" key="17">
    <source>
        <dbReference type="PROSITE" id="PS51698"/>
    </source>
</evidence>
<dbReference type="SUPFAM" id="SSF57850">
    <property type="entry name" value="RING/U-box"/>
    <property type="match status" value="2"/>
</dbReference>
<feature type="domain" description="U-box" evidence="17">
    <location>
        <begin position="404"/>
        <end position="477"/>
    </location>
</feature>
<dbReference type="InterPro" id="IPR003613">
    <property type="entry name" value="Ubox_domain"/>
</dbReference>
<dbReference type="Pfam" id="PF01150">
    <property type="entry name" value="GDA1_CD39"/>
    <property type="match status" value="1"/>
</dbReference>
<dbReference type="Gene3D" id="3.30.40.10">
    <property type="entry name" value="Zinc/RING finger domain, C3HC4 (zinc finger)"/>
    <property type="match status" value="2"/>
</dbReference>
<evidence type="ECO:0000256" key="1">
    <source>
        <dbReference type="ARBA" id="ARBA00004323"/>
    </source>
</evidence>
<protein>
    <recommendedName>
        <fullName evidence="4">apyrase</fullName>
        <ecNumber evidence="4">3.6.1.5</ecNumber>
    </recommendedName>
    <alternativeName>
        <fullName evidence="10">ATP-diphosphatase</fullName>
    </alternativeName>
    <alternativeName>
        <fullName evidence="11">ATP-diphosphohydrolase</fullName>
    </alternativeName>
    <alternativeName>
        <fullName evidence="8">Adenosine diphosphatase</fullName>
    </alternativeName>
    <alternativeName>
        <fullName evidence="9">NTPDase</fullName>
    </alternativeName>
</protein>
<evidence type="ECO:0000256" key="8">
    <source>
        <dbReference type="ARBA" id="ARBA00030084"/>
    </source>
</evidence>
<dbReference type="CDD" id="cd16664">
    <property type="entry name" value="RING-Ubox_PUB"/>
    <property type="match status" value="1"/>
</dbReference>
<dbReference type="EMBL" id="HG994357">
    <property type="protein sequence ID" value="CAF2120174.1"/>
    <property type="molecule type" value="Genomic_DNA"/>
</dbReference>
<evidence type="ECO:0000256" key="16">
    <source>
        <dbReference type="SAM" id="MobiDB-lite"/>
    </source>
</evidence>
<feature type="region of interest" description="Disordered" evidence="16">
    <location>
        <begin position="577"/>
        <end position="636"/>
    </location>
</feature>
<dbReference type="FunFam" id="3.30.420.150:FF:000008">
    <property type="entry name" value="Apyrase 1"/>
    <property type="match status" value="1"/>
</dbReference>
<dbReference type="PROSITE" id="PS01238">
    <property type="entry name" value="GDA1_CD39_NTPASE"/>
    <property type="match status" value="1"/>
</dbReference>
<dbReference type="GO" id="GO:0005524">
    <property type="term" value="F:ATP binding"/>
    <property type="evidence" value="ECO:0007669"/>
    <property type="project" value="UniProtKB-KW"/>
</dbReference>
<evidence type="ECO:0000256" key="6">
    <source>
        <dbReference type="ARBA" id="ARBA00022786"/>
    </source>
</evidence>
<feature type="compositionally biased region" description="Low complexity" evidence="16">
    <location>
        <begin position="616"/>
        <end position="630"/>
    </location>
</feature>
<keyword evidence="14" id="KW-0067">ATP-binding</keyword>
<evidence type="ECO:0000256" key="12">
    <source>
        <dbReference type="ARBA" id="ARBA00049175"/>
    </source>
</evidence>
<dbReference type="GO" id="GO:0004050">
    <property type="term" value="F:apyrase activity"/>
    <property type="evidence" value="ECO:0007669"/>
    <property type="project" value="UniProtKB-EC"/>
</dbReference>
<evidence type="ECO:0000256" key="2">
    <source>
        <dbReference type="ARBA" id="ARBA00004906"/>
    </source>
</evidence>
<feature type="domain" description="U-box" evidence="17">
    <location>
        <begin position="149"/>
        <end position="222"/>
    </location>
</feature>
<dbReference type="EC" id="3.6.1.5" evidence="4"/>
<dbReference type="PANTHER" id="PTHR11782">
    <property type="entry name" value="ADENOSINE/GUANOSINE DIPHOSPHATASE"/>
    <property type="match status" value="1"/>
</dbReference>